<proteinExistence type="predicted"/>
<feature type="compositionally biased region" description="Low complexity" evidence="1">
    <location>
        <begin position="118"/>
        <end position="133"/>
    </location>
</feature>
<evidence type="ECO:0000313" key="3">
    <source>
        <dbReference type="Proteomes" id="UP000199147"/>
    </source>
</evidence>
<keyword evidence="3" id="KW-1185">Reference proteome</keyword>
<protein>
    <submittedName>
        <fullName evidence="2">Intersectin-EH binding protein Ibp1</fullName>
    </submittedName>
</protein>
<evidence type="ECO:0000256" key="1">
    <source>
        <dbReference type="SAM" id="MobiDB-lite"/>
    </source>
</evidence>
<dbReference type="STRING" id="146018.BN2156_05880"/>
<feature type="region of interest" description="Disordered" evidence="1">
    <location>
        <begin position="107"/>
        <end position="133"/>
    </location>
</feature>
<reference evidence="3" key="1">
    <citation type="submission" date="2015-07" db="EMBL/GenBank/DDBJ databases">
        <authorList>
            <person name="Urmite Genomes"/>
        </authorList>
    </citation>
    <scope>NUCLEOTIDE SEQUENCE [LARGE SCALE GENOMIC DNA]</scope>
    <source>
        <strain evidence="3">type strain: ATCC 49404</strain>
    </source>
</reference>
<dbReference type="AlphaFoldDB" id="A0A0H5RXX9"/>
<organism evidence="2 3">
    <name type="scientific">Mycolicibacterium neworleansense</name>
    <dbReference type="NCBI Taxonomy" id="146018"/>
    <lineage>
        <taxon>Bacteria</taxon>
        <taxon>Bacillati</taxon>
        <taxon>Actinomycetota</taxon>
        <taxon>Actinomycetes</taxon>
        <taxon>Mycobacteriales</taxon>
        <taxon>Mycobacteriaceae</taxon>
        <taxon>Mycolicibacterium</taxon>
    </lineage>
</organism>
<name>A0A0H5RXX9_9MYCO</name>
<gene>
    <name evidence="2" type="ORF">BN2156_05880</name>
</gene>
<dbReference type="Proteomes" id="UP000199147">
    <property type="component" value="Unassembled WGS sequence"/>
</dbReference>
<dbReference type="EMBL" id="CWKH01000003">
    <property type="protein sequence ID" value="CRZ18965.1"/>
    <property type="molecule type" value="Genomic_DNA"/>
</dbReference>
<sequence length="133" mass="13305" precursor="true">MLSKHFTTQKESMTMARSPYIARRFAVAAGIAAAIASAPALTVLAAPSASAATSCPNGETEDTYTGVCVPDLVPNSPEFSSAPGQLPQIDGIPCTGGNSGQCIGLAEEQQAQGPQPVPQSTVGSSPTVTGSIG</sequence>
<evidence type="ECO:0000313" key="2">
    <source>
        <dbReference type="EMBL" id="CRZ18965.1"/>
    </source>
</evidence>
<accession>A0A0H5RXX9</accession>